<evidence type="ECO:0000313" key="5">
    <source>
        <dbReference type="EMBL" id="KDQ08979.1"/>
    </source>
</evidence>
<feature type="active site" description="Proton acceptor" evidence="3">
    <location>
        <position position="373"/>
    </location>
</feature>
<dbReference type="PRINTS" id="PR00412">
    <property type="entry name" value="EPOXHYDRLASE"/>
</dbReference>
<evidence type="ECO:0000259" key="4">
    <source>
        <dbReference type="Pfam" id="PF06441"/>
    </source>
</evidence>
<accession>A0A067M0B7</accession>
<dbReference type="STRING" id="930990.A0A067M0B7"/>
<feature type="domain" description="Epoxide hydrolase N-terminal" evidence="4">
    <location>
        <begin position="19"/>
        <end position="131"/>
    </location>
</feature>
<organism evidence="5 6">
    <name type="scientific">Botryobasidium botryosum (strain FD-172 SS1)</name>
    <dbReference type="NCBI Taxonomy" id="930990"/>
    <lineage>
        <taxon>Eukaryota</taxon>
        <taxon>Fungi</taxon>
        <taxon>Dikarya</taxon>
        <taxon>Basidiomycota</taxon>
        <taxon>Agaricomycotina</taxon>
        <taxon>Agaricomycetes</taxon>
        <taxon>Cantharellales</taxon>
        <taxon>Botryobasidiaceae</taxon>
        <taxon>Botryobasidium</taxon>
    </lineage>
</organism>
<dbReference type="AlphaFoldDB" id="A0A067M0B7"/>
<feature type="active site" description="Proton donor" evidence="3">
    <location>
        <position position="320"/>
    </location>
</feature>
<protein>
    <recommendedName>
        <fullName evidence="4">Epoxide hydrolase N-terminal domain-containing protein</fullName>
    </recommendedName>
</protein>
<comment type="similarity">
    <text evidence="1">Belongs to the peptidase S33 family.</text>
</comment>
<dbReference type="InterPro" id="IPR029058">
    <property type="entry name" value="AB_hydrolase_fold"/>
</dbReference>
<dbReference type="OrthoDB" id="7130006at2759"/>
<proteinExistence type="inferred from homology"/>
<dbReference type="PIRSF" id="PIRSF001112">
    <property type="entry name" value="Epoxide_hydrolase"/>
    <property type="match status" value="1"/>
</dbReference>
<gene>
    <name evidence="5" type="ORF">BOTBODRAFT_37508</name>
</gene>
<dbReference type="GO" id="GO:0097176">
    <property type="term" value="P:epoxide metabolic process"/>
    <property type="evidence" value="ECO:0007669"/>
    <property type="project" value="TreeGrafter"/>
</dbReference>
<dbReference type="GO" id="GO:0004301">
    <property type="term" value="F:epoxide hydrolase activity"/>
    <property type="evidence" value="ECO:0007669"/>
    <property type="project" value="TreeGrafter"/>
</dbReference>
<dbReference type="SUPFAM" id="SSF53474">
    <property type="entry name" value="alpha/beta-Hydrolases"/>
    <property type="match status" value="1"/>
</dbReference>
<dbReference type="HOGENOM" id="CLU_019414_0_0_1"/>
<dbReference type="InParanoid" id="A0A067M0B7"/>
<dbReference type="InterPro" id="IPR010497">
    <property type="entry name" value="Epoxide_hydro_N"/>
</dbReference>
<reference evidence="6" key="1">
    <citation type="journal article" date="2014" name="Proc. Natl. Acad. Sci. U.S.A.">
        <title>Extensive sampling of basidiomycete genomes demonstrates inadequacy of the white-rot/brown-rot paradigm for wood decay fungi.</title>
        <authorList>
            <person name="Riley R."/>
            <person name="Salamov A.A."/>
            <person name="Brown D.W."/>
            <person name="Nagy L.G."/>
            <person name="Floudas D."/>
            <person name="Held B.W."/>
            <person name="Levasseur A."/>
            <person name="Lombard V."/>
            <person name="Morin E."/>
            <person name="Otillar R."/>
            <person name="Lindquist E.A."/>
            <person name="Sun H."/>
            <person name="LaButti K.M."/>
            <person name="Schmutz J."/>
            <person name="Jabbour D."/>
            <person name="Luo H."/>
            <person name="Baker S.E."/>
            <person name="Pisabarro A.G."/>
            <person name="Walton J.D."/>
            <person name="Blanchette R.A."/>
            <person name="Henrissat B."/>
            <person name="Martin F."/>
            <person name="Cullen D."/>
            <person name="Hibbett D.S."/>
            <person name="Grigoriev I.V."/>
        </authorList>
    </citation>
    <scope>NUCLEOTIDE SEQUENCE [LARGE SCALE GENOMIC DNA]</scope>
    <source>
        <strain evidence="6">FD-172 SS1</strain>
    </source>
</reference>
<name>A0A067M0B7_BOTB1</name>
<evidence type="ECO:0000256" key="1">
    <source>
        <dbReference type="ARBA" id="ARBA00010088"/>
    </source>
</evidence>
<dbReference type="Pfam" id="PF06441">
    <property type="entry name" value="EHN"/>
    <property type="match status" value="1"/>
</dbReference>
<dbReference type="Proteomes" id="UP000027195">
    <property type="component" value="Unassembled WGS sequence"/>
</dbReference>
<dbReference type="InterPro" id="IPR000639">
    <property type="entry name" value="Epox_hydrolase-like"/>
</dbReference>
<evidence type="ECO:0000256" key="2">
    <source>
        <dbReference type="ARBA" id="ARBA00022801"/>
    </source>
</evidence>
<keyword evidence="2" id="KW-0378">Hydrolase</keyword>
<feature type="active site" description="Nucleophile" evidence="3">
    <location>
        <position position="199"/>
    </location>
</feature>
<dbReference type="PANTHER" id="PTHR21661">
    <property type="entry name" value="EPOXIDE HYDROLASE 1-RELATED"/>
    <property type="match status" value="1"/>
</dbReference>
<evidence type="ECO:0000313" key="6">
    <source>
        <dbReference type="Proteomes" id="UP000027195"/>
    </source>
</evidence>
<sequence length="401" mass="45313">MILPYTMFPLSTSTTTFADPFKVNIPDSAIDEFKTLLRLSKLAPQTYENSQEDWRYGVTGEWMREAKEKWLNDFDWKKREEYINTFPHYTASVVDDNQKEYSIHFIALYSERKDAVPLVLLHGWPGSFLEFLPTLDLLKDKYTPATLPYHVIIPSLPGFTFSSPPPLDQNFGVADVARIFDKLLVGLGFGDGYLVQGGDIGSRVGRVMAQDHASCKAVHVNFCPVPEPSGFDVATVNEAERKGLERAAWFRSVGSAYAITHATRPGTIGFVLASNPLALLAWIGEKFFEWTDDHPPLDTILEAVTLYWLTETFPRAIYTYRHYYAGASPPASAYITKPFGFSWFPKEVIPVPKSWAAAAGNLVFFRQHEKGGHFAALEVPEVLLKDIEEFVEQVWPEAKRQ</sequence>
<dbReference type="PANTHER" id="PTHR21661:SF39">
    <property type="entry name" value="HYDROLASE, PUTATIVE (AFU_ORTHOLOGUE AFUA_3G08960)-RELATED"/>
    <property type="match status" value="1"/>
</dbReference>
<evidence type="ECO:0000256" key="3">
    <source>
        <dbReference type="PIRSR" id="PIRSR001112-1"/>
    </source>
</evidence>
<dbReference type="EMBL" id="KL198084">
    <property type="protein sequence ID" value="KDQ08979.1"/>
    <property type="molecule type" value="Genomic_DNA"/>
</dbReference>
<dbReference type="Gene3D" id="3.40.50.1820">
    <property type="entry name" value="alpha/beta hydrolase"/>
    <property type="match status" value="1"/>
</dbReference>
<dbReference type="InterPro" id="IPR016292">
    <property type="entry name" value="Epoxide_hydrolase"/>
</dbReference>
<keyword evidence="6" id="KW-1185">Reference proteome</keyword>